<feature type="binding site" evidence="17">
    <location>
        <position position="63"/>
    </location>
    <ligand>
        <name>Zn(2+)</name>
        <dbReference type="ChEBI" id="CHEBI:29105"/>
        <note>catalytic</note>
    </ligand>
</feature>
<keyword evidence="11" id="KW-0511">Multifunctional enzyme</keyword>
<feature type="binding site" evidence="16">
    <location>
        <position position="205"/>
    </location>
    <ligand>
        <name>NADP(+)</name>
        <dbReference type="ChEBI" id="CHEBI:58349"/>
    </ligand>
</feature>
<feature type="binding site" evidence="16">
    <location>
        <position position="179"/>
    </location>
    <ligand>
        <name>NADP(+)</name>
        <dbReference type="ChEBI" id="CHEBI:58349"/>
    </ligand>
</feature>
<dbReference type="KEGG" id="cok:COCCU_07780"/>
<evidence type="ECO:0000256" key="12">
    <source>
        <dbReference type="ARBA" id="ARBA00049861"/>
    </source>
</evidence>
<keyword evidence="14" id="KW-0378">Hydrolase</keyword>
<evidence type="ECO:0000256" key="4">
    <source>
        <dbReference type="ARBA" id="ARBA00005259"/>
    </source>
</evidence>
<organism evidence="19 20">
    <name type="scientific">Corynebacterium occultum</name>
    <dbReference type="NCBI Taxonomy" id="2675219"/>
    <lineage>
        <taxon>Bacteria</taxon>
        <taxon>Bacillati</taxon>
        <taxon>Actinomycetota</taxon>
        <taxon>Actinomycetes</taxon>
        <taxon>Mycobacteriales</taxon>
        <taxon>Corynebacteriaceae</taxon>
        <taxon>Corynebacterium</taxon>
    </lineage>
</organism>
<dbReference type="InterPro" id="IPR002734">
    <property type="entry name" value="RibDG_C"/>
</dbReference>
<gene>
    <name evidence="19" type="primary">ribD2</name>
    <name evidence="19" type="ORF">COCCU_07780</name>
</gene>
<dbReference type="Gene3D" id="3.40.140.10">
    <property type="entry name" value="Cytidine Deaminase, domain 2"/>
    <property type="match status" value="1"/>
</dbReference>
<dbReference type="GO" id="GO:0009231">
    <property type="term" value="P:riboflavin biosynthetic process"/>
    <property type="evidence" value="ECO:0007669"/>
    <property type="project" value="UniProtKB-UniPathway"/>
</dbReference>
<dbReference type="AlphaFoldDB" id="A0A6B8VWM2"/>
<dbReference type="InterPro" id="IPR050765">
    <property type="entry name" value="Riboflavin_Biosynth_HTPR"/>
</dbReference>
<feature type="binding site" evidence="16">
    <location>
        <begin position="276"/>
        <end position="282"/>
    </location>
    <ligand>
        <name>NADP(+)</name>
        <dbReference type="ChEBI" id="CHEBI:58349"/>
    </ligand>
</feature>
<evidence type="ECO:0000256" key="2">
    <source>
        <dbReference type="ARBA" id="ARBA00004882"/>
    </source>
</evidence>
<evidence type="ECO:0000256" key="17">
    <source>
        <dbReference type="PIRSR" id="PIRSR006769-3"/>
    </source>
</evidence>
<feature type="binding site" evidence="17">
    <location>
        <position position="88"/>
    </location>
    <ligand>
        <name>Zn(2+)</name>
        <dbReference type="ChEBI" id="CHEBI:29105"/>
        <note>catalytic</note>
    </ligand>
</feature>
<dbReference type="CDD" id="cd01284">
    <property type="entry name" value="Riboflavin_deaminase-reductase"/>
    <property type="match status" value="1"/>
</dbReference>
<dbReference type="EC" id="3.5.4.26" evidence="14"/>
<feature type="binding site" evidence="16">
    <location>
        <position position="177"/>
    </location>
    <ligand>
        <name>substrate</name>
    </ligand>
</feature>
<keyword evidence="6 14" id="KW-0686">Riboflavin biosynthesis</keyword>
<comment type="similarity">
    <text evidence="4 14">In the N-terminal section; belongs to the cytidine and deoxycytidylate deaminase family.</text>
</comment>
<comment type="pathway">
    <text evidence="2 14">Cofactor biosynthesis; riboflavin biosynthesis; 5-amino-6-(D-ribitylamino)uracil from GTP: step 2/4.</text>
</comment>
<keyword evidence="20" id="KW-1185">Reference proteome</keyword>
<dbReference type="Pfam" id="PF00383">
    <property type="entry name" value="dCMP_cyt_deam_1"/>
    <property type="match status" value="1"/>
</dbReference>
<dbReference type="PANTHER" id="PTHR38011:SF7">
    <property type="entry name" value="2,5-DIAMINO-6-RIBOSYLAMINO-4(3H)-PYRIMIDINONE 5'-PHOSPHATE REDUCTASE"/>
    <property type="match status" value="1"/>
</dbReference>
<dbReference type="InterPro" id="IPR002125">
    <property type="entry name" value="CMP_dCMP_dom"/>
</dbReference>
<dbReference type="PANTHER" id="PTHR38011">
    <property type="entry name" value="DIHYDROFOLATE REDUCTASE FAMILY PROTEIN (AFU_ORTHOLOGUE AFUA_8G06820)"/>
    <property type="match status" value="1"/>
</dbReference>
<proteinExistence type="inferred from homology"/>
<dbReference type="InterPro" id="IPR016193">
    <property type="entry name" value="Cytidine_deaminase-like"/>
</dbReference>
<feature type="binding site" evidence="16">
    <location>
        <position position="209"/>
    </location>
    <ligand>
        <name>NADP(+)</name>
        <dbReference type="ChEBI" id="CHEBI:58349"/>
    </ligand>
</feature>
<dbReference type="InterPro" id="IPR016192">
    <property type="entry name" value="APOBEC/CMP_deaminase_Zn-bd"/>
</dbReference>
<dbReference type="InterPro" id="IPR004794">
    <property type="entry name" value="Eubact_RibD"/>
</dbReference>
<feature type="domain" description="CMP/dCMP-type deaminase" evidence="18">
    <location>
        <begin position="13"/>
        <end position="124"/>
    </location>
</feature>
<evidence type="ECO:0000313" key="19">
    <source>
        <dbReference type="EMBL" id="QGU07489.1"/>
    </source>
</evidence>
<reference evidence="19 20" key="1">
    <citation type="submission" date="2019-11" db="EMBL/GenBank/DDBJ databases">
        <title>Complete genome sequence of Corynebacterium kalinowskii 1959, a novel Corynebacterium species isolated from soil of a small paddock in Vilsendorf, Germany.</title>
        <authorList>
            <person name="Schaffert L."/>
            <person name="Ruwe M."/>
            <person name="Milse J."/>
            <person name="Hanuschka K."/>
            <person name="Ortseifen V."/>
            <person name="Droste J."/>
            <person name="Brandt D."/>
            <person name="Schlueter L."/>
            <person name="Kutter Y."/>
            <person name="Vinke S."/>
            <person name="Viehoefer P."/>
            <person name="Jacob L."/>
            <person name="Luebke N.-C."/>
            <person name="Schulte-Berndt E."/>
            <person name="Hain C."/>
            <person name="Linder M."/>
            <person name="Schmidt P."/>
            <person name="Wollenschlaeger L."/>
            <person name="Luttermann T."/>
            <person name="Thieme E."/>
            <person name="Hassa J."/>
            <person name="Haak M."/>
            <person name="Wittchen M."/>
            <person name="Mentz A."/>
            <person name="Persicke M."/>
            <person name="Busche T."/>
            <person name="Ruckert C."/>
        </authorList>
    </citation>
    <scope>NUCLEOTIDE SEQUENCE [LARGE SCALE GENOMIC DNA]</scope>
    <source>
        <strain evidence="19 20">2039</strain>
    </source>
</reference>
<dbReference type="GO" id="GO:0008703">
    <property type="term" value="F:5-amino-6-(5-phosphoribosylamino)uracil reductase activity"/>
    <property type="evidence" value="ECO:0007669"/>
    <property type="project" value="UniProtKB-EC"/>
</dbReference>
<dbReference type="Proteomes" id="UP000424462">
    <property type="component" value="Chromosome"/>
</dbReference>
<keyword evidence="8 14" id="KW-0862">Zinc</keyword>
<evidence type="ECO:0000259" key="18">
    <source>
        <dbReference type="PROSITE" id="PS51747"/>
    </source>
</evidence>
<evidence type="ECO:0000256" key="14">
    <source>
        <dbReference type="PIRNR" id="PIRNR006769"/>
    </source>
</evidence>
<comment type="catalytic activity">
    <reaction evidence="13 14">
        <text>2,5-diamino-6-hydroxy-4-(5-phosphoribosylamino)-pyrimidine + H2O + H(+) = 5-amino-6-(5-phospho-D-ribosylamino)uracil + NH4(+)</text>
        <dbReference type="Rhea" id="RHEA:21868"/>
        <dbReference type="ChEBI" id="CHEBI:15377"/>
        <dbReference type="ChEBI" id="CHEBI:15378"/>
        <dbReference type="ChEBI" id="CHEBI:28938"/>
        <dbReference type="ChEBI" id="CHEBI:58453"/>
        <dbReference type="ChEBI" id="CHEBI:58614"/>
        <dbReference type="EC" id="3.5.4.26"/>
    </reaction>
</comment>
<dbReference type="RefSeq" id="WP_156230979.1">
    <property type="nucleotide sequence ID" value="NZ_CP046455.1"/>
</dbReference>
<dbReference type="PIRSF" id="PIRSF006769">
    <property type="entry name" value="RibD"/>
    <property type="match status" value="1"/>
</dbReference>
<evidence type="ECO:0000256" key="5">
    <source>
        <dbReference type="ARBA" id="ARBA00007417"/>
    </source>
</evidence>
<comment type="cofactor">
    <cofactor evidence="14 17">
        <name>Zn(2+)</name>
        <dbReference type="ChEBI" id="CHEBI:29105"/>
    </cofactor>
    <text evidence="14 17">Binds 1 zinc ion.</text>
</comment>
<dbReference type="UniPathway" id="UPA00275">
    <property type="reaction ID" value="UER00401"/>
</dbReference>
<feature type="active site" description="Proton donor" evidence="15">
    <location>
        <position position="65"/>
    </location>
</feature>
<evidence type="ECO:0000313" key="20">
    <source>
        <dbReference type="Proteomes" id="UP000424462"/>
    </source>
</evidence>
<feature type="binding site" evidence="16">
    <location>
        <position position="163"/>
    </location>
    <ligand>
        <name>NADP(+)</name>
        <dbReference type="ChEBI" id="CHEBI:58349"/>
    </ligand>
</feature>
<dbReference type="Pfam" id="PF01872">
    <property type="entry name" value="RibD_C"/>
    <property type="match status" value="1"/>
</dbReference>
<evidence type="ECO:0000256" key="10">
    <source>
        <dbReference type="ARBA" id="ARBA00023002"/>
    </source>
</evidence>
<keyword evidence="10 14" id="KW-0560">Oxidoreductase</keyword>
<feature type="binding site" evidence="16">
    <location>
        <position position="213"/>
    </location>
    <ligand>
        <name>substrate</name>
    </ligand>
</feature>
<comment type="similarity">
    <text evidence="5 14">In the C-terminal section; belongs to the HTP reductase family.</text>
</comment>
<dbReference type="SUPFAM" id="SSF53927">
    <property type="entry name" value="Cytidine deaminase-like"/>
    <property type="match status" value="1"/>
</dbReference>
<evidence type="ECO:0000256" key="13">
    <source>
        <dbReference type="ARBA" id="ARBA00049886"/>
    </source>
</evidence>
<evidence type="ECO:0000256" key="11">
    <source>
        <dbReference type="ARBA" id="ARBA00023268"/>
    </source>
</evidence>
<dbReference type="PROSITE" id="PS00903">
    <property type="entry name" value="CYT_DCMP_DEAMINASES_1"/>
    <property type="match status" value="1"/>
</dbReference>
<protein>
    <recommendedName>
        <fullName evidence="14">Riboflavin biosynthesis protein RibD</fullName>
    </recommendedName>
    <domain>
        <recommendedName>
            <fullName evidence="14">Diaminohydroxyphosphoribosylaminopyrimidine deaminase</fullName>
            <shortName evidence="14">DRAP deaminase</shortName>
            <ecNumber evidence="14">3.5.4.26</ecNumber>
        </recommendedName>
        <alternativeName>
            <fullName evidence="14">Riboflavin-specific deaminase</fullName>
        </alternativeName>
    </domain>
    <domain>
        <recommendedName>
            <fullName evidence="14">5-amino-6-(5-phosphoribosylamino)uracil reductase</fullName>
            <ecNumber evidence="14">1.1.1.193</ecNumber>
        </recommendedName>
        <alternativeName>
            <fullName evidence="14">HTP reductase</fullName>
        </alternativeName>
    </domain>
</protein>
<feature type="binding site" evidence="16">
    <location>
        <position position="274"/>
    </location>
    <ligand>
        <name>substrate</name>
    </ligand>
</feature>
<dbReference type="PROSITE" id="PS51747">
    <property type="entry name" value="CYT_DCMP_DEAMINASES_2"/>
    <property type="match status" value="1"/>
</dbReference>
<feature type="binding site" evidence="16">
    <location>
        <position position="193"/>
    </location>
    <ligand>
        <name>substrate</name>
    </ligand>
</feature>
<accession>A0A6B8VWM2</accession>
<feature type="binding site" evidence="16">
    <location>
        <position position="234"/>
    </location>
    <ligand>
        <name>NADP(+)</name>
        <dbReference type="ChEBI" id="CHEBI:58349"/>
    </ligand>
</feature>
<dbReference type="GO" id="GO:0008270">
    <property type="term" value="F:zinc ion binding"/>
    <property type="evidence" value="ECO:0007669"/>
    <property type="project" value="InterPro"/>
</dbReference>
<sequence>MRIPAIDPENLDADLARGLAAALAAGAEAHGRTSPNPPVGAAILDTSGNIVGVGGTQPAGGAHAEVMALAEAGEKALGGTAVVTLEPCNHIGRTGPCTQALLKAGIAAVYYVHPDPNGQASGGAQFLREQEVAVVRINTSSRDLLPWLNSLQLGRPTVTLKFAQTLDGFTAALDGSSQWITGDQARRRVHEDRRQRDGIIIGTGTALADNPSLTARREDGSLHDTQPRRVVIGSRPISAEQAPNLHRLGFEQYPEISTALAALWQAGARDVLVEGGAGLASAFLAAGLVDNIQAYIAPTLLGQGHPVLANAVSDTLAGAASFELVSQTRLGGDLLLELKKKGSVSD</sequence>
<evidence type="ECO:0000256" key="6">
    <source>
        <dbReference type="ARBA" id="ARBA00022619"/>
    </source>
</evidence>
<dbReference type="Gene3D" id="3.40.430.10">
    <property type="entry name" value="Dihydrofolate Reductase, subunit A"/>
    <property type="match status" value="2"/>
</dbReference>
<evidence type="ECO:0000256" key="16">
    <source>
        <dbReference type="PIRSR" id="PIRSR006769-2"/>
    </source>
</evidence>
<evidence type="ECO:0000256" key="7">
    <source>
        <dbReference type="ARBA" id="ARBA00022723"/>
    </source>
</evidence>
<keyword evidence="7 14" id="KW-0479">Metal-binding</keyword>
<feature type="binding site" evidence="16">
    <location>
        <position position="216"/>
    </location>
    <ligand>
        <name>substrate</name>
    </ligand>
</feature>
<dbReference type="EC" id="1.1.1.193" evidence="14"/>
<dbReference type="SUPFAM" id="SSF53597">
    <property type="entry name" value="Dihydrofolate reductase-like"/>
    <property type="match status" value="1"/>
</dbReference>
<comment type="pathway">
    <text evidence="3 14">Cofactor biosynthesis; riboflavin biosynthesis; 5-amino-6-(D-ribitylamino)uracil from GTP: step 3/4.</text>
</comment>
<dbReference type="InterPro" id="IPR024072">
    <property type="entry name" value="DHFR-like_dom_sf"/>
</dbReference>
<evidence type="ECO:0000256" key="8">
    <source>
        <dbReference type="ARBA" id="ARBA00022833"/>
    </source>
</evidence>
<name>A0A6B8VWM2_9CORY</name>
<dbReference type="EMBL" id="CP046455">
    <property type="protein sequence ID" value="QGU07489.1"/>
    <property type="molecule type" value="Genomic_DNA"/>
</dbReference>
<evidence type="ECO:0000256" key="1">
    <source>
        <dbReference type="ARBA" id="ARBA00002151"/>
    </source>
</evidence>
<evidence type="ECO:0000256" key="15">
    <source>
        <dbReference type="PIRSR" id="PIRSR006769-1"/>
    </source>
</evidence>
<keyword evidence="9 14" id="KW-0521">NADP</keyword>
<evidence type="ECO:0000256" key="9">
    <source>
        <dbReference type="ARBA" id="ARBA00022857"/>
    </source>
</evidence>
<comment type="catalytic activity">
    <reaction evidence="12 14">
        <text>5-amino-6-(5-phospho-D-ribitylamino)uracil + NADP(+) = 5-amino-6-(5-phospho-D-ribosylamino)uracil + NADPH + H(+)</text>
        <dbReference type="Rhea" id="RHEA:17845"/>
        <dbReference type="ChEBI" id="CHEBI:15378"/>
        <dbReference type="ChEBI" id="CHEBI:57783"/>
        <dbReference type="ChEBI" id="CHEBI:58349"/>
        <dbReference type="ChEBI" id="CHEBI:58421"/>
        <dbReference type="ChEBI" id="CHEBI:58453"/>
        <dbReference type="EC" id="1.1.1.193"/>
    </reaction>
</comment>
<evidence type="ECO:0000256" key="3">
    <source>
        <dbReference type="ARBA" id="ARBA00004910"/>
    </source>
</evidence>
<feature type="binding site" evidence="17">
    <location>
        <position position="97"/>
    </location>
    <ligand>
        <name>Zn(2+)</name>
        <dbReference type="ChEBI" id="CHEBI:29105"/>
        <note>catalytic</note>
    </ligand>
</feature>
<comment type="function">
    <text evidence="1 14">Converts 2,5-diamino-6-(ribosylamino)-4(3h)-pyrimidinone 5'-phosphate into 5-amino-6-(ribosylamino)-2,4(1h,3h)-pyrimidinedione 5'-phosphate.</text>
</comment>
<dbReference type="NCBIfam" id="TIGR00326">
    <property type="entry name" value="eubact_ribD"/>
    <property type="match status" value="1"/>
</dbReference>
<dbReference type="GO" id="GO:0008835">
    <property type="term" value="F:diaminohydroxyphosphoribosylaminopyrimidine deaminase activity"/>
    <property type="evidence" value="ECO:0007669"/>
    <property type="project" value="UniProtKB-EC"/>
</dbReference>